<keyword evidence="4 7" id="KW-0255">Endonuclease</keyword>
<comment type="function">
    <text evidence="7">Single strand-specific metallo-endoribonuclease involved in late-stage 70S ribosome quality control and in maturation of the 3' terminus of the 16S rRNA.</text>
</comment>
<dbReference type="InterPro" id="IPR023091">
    <property type="entry name" value="MetalPrtase_cat_dom_sf_prd"/>
</dbReference>
<evidence type="ECO:0000256" key="5">
    <source>
        <dbReference type="ARBA" id="ARBA00022801"/>
    </source>
</evidence>
<dbReference type="GO" id="GO:0004222">
    <property type="term" value="F:metalloendopeptidase activity"/>
    <property type="evidence" value="ECO:0007669"/>
    <property type="project" value="InterPro"/>
</dbReference>
<accession>A0AA49K041</accession>
<dbReference type="Gene3D" id="3.40.390.30">
    <property type="entry name" value="Metalloproteases ('zincins'), catalytic domain"/>
    <property type="match status" value="1"/>
</dbReference>
<comment type="similarity">
    <text evidence="1 7">Belongs to the endoribonuclease YbeY family.</text>
</comment>
<comment type="subcellular location">
    <subcellularLocation>
        <location evidence="7">Cytoplasm</location>
    </subcellularLocation>
</comment>
<evidence type="ECO:0000256" key="7">
    <source>
        <dbReference type="HAMAP-Rule" id="MF_00009"/>
    </source>
</evidence>
<dbReference type="EMBL" id="CP130612">
    <property type="protein sequence ID" value="WKW12304.1"/>
    <property type="molecule type" value="Genomic_DNA"/>
</dbReference>
<dbReference type="KEGG" id="pspc:Strain318_001587"/>
<evidence type="ECO:0000256" key="3">
    <source>
        <dbReference type="ARBA" id="ARBA00022723"/>
    </source>
</evidence>
<comment type="cofactor">
    <cofactor evidence="7">
        <name>Zn(2+)</name>
        <dbReference type="ChEBI" id="CHEBI:29105"/>
    </cofactor>
    <text evidence="7">Binds 1 zinc ion.</text>
</comment>
<feature type="binding site" evidence="7">
    <location>
        <position position="128"/>
    </location>
    <ligand>
        <name>Zn(2+)</name>
        <dbReference type="ChEBI" id="CHEBI:29105"/>
        <note>catalytic</note>
    </ligand>
</feature>
<keyword evidence="7" id="KW-0690">Ribosome biogenesis</keyword>
<keyword evidence="3 7" id="KW-0479">Metal-binding</keyword>
<dbReference type="InterPro" id="IPR002036">
    <property type="entry name" value="YbeY"/>
</dbReference>
<dbReference type="GO" id="GO:0006364">
    <property type="term" value="P:rRNA processing"/>
    <property type="evidence" value="ECO:0007669"/>
    <property type="project" value="UniProtKB-UniRule"/>
</dbReference>
<evidence type="ECO:0000256" key="1">
    <source>
        <dbReference type="ARBA" id="ARBA00010875"/>
    </source>
</evidence>
<keyword evidence="6 7" id="KW-0862">Zinc</keyword>
<dbReference type="NCBIfam" id="TIGR00043">
    <property type="entry name" value="rRNA maturation RNase YbeY"/>
    <property type="match status" value="1"/>
</dbReference>
<evidence type="ECO:0000313" key="8">
    <source>
        <dbReference type="EMBL" id="WKW12304.1"/>
    </source>
</evidence>
<evidence type="ECO:0000313" key="9">
    <source>
        <dbReference type="EMBL" id="WKW15211.1"/>
    </source>
</evidence>
<dbReference type="EC" id="3.1.-.-" evidence="7"/>
<feature type="binding site" evidence="7">
    <location>
        <position position="122"/>
    </location>
    <ligand>
        <name>Zn(2+)</name>
        <dbReference type="ChEBI" id="CHEBI:29105"/>
        <note>catalytic</note>
    </ligand>
</feature>
<dbReference type="RefSeq" id="WP_367885181.1">
    <property type="nucleotide sequence ID" value="NZ_CP130612.1"/>
</dbReference>
<keyword evidence="2 7" id="KW-0540">Nuclease</keyword>
<keyword evidence="7" id="KW-0963">Cytoplasm</keyword>
<gene>
    <name evidence="7 9" type="primary">ybeY</name>
    <name evidence="8" type="ORF">Strain138_001588</name>
    <name evidence="9" type="ORF">Strain318_001587</name>
</gene>
<proteinExistence type="inferred from homology"/>
<dbReference type="GO" id="GO:0004521">
    <property type="term" value="F:RNA endonuclease activity"/>
    <property type="evidence" value="ECO:0007669"/>
    <property type="project" value="UniProtKB-UniRule"/>
</dbReference>
<organism evidence="9 10">
    <name type="scientific">Pseudogemmatithrix spongiicola</name>
    <dbReference type="NCBI Taxonomy" id="3062599"/>
    <lineage>
        <taxon>Bacteria</taxon>
        <taxon>Pseudomonadati</taxon>
        <taxon>Gemmatimonadota</taxon>
        <taxon>Gemmatimonadia</taxon>
        <taxon>Gemmatimonadales</taxon>
        <taxon>Gemmatimonadaceae</taxon>
        <taxon>Pseudogemmatithrix</taxon>
    </lineage>
</organism>
<sequence length="153" mass="16827">MSLRRPKAATALRVVVNREGLRVPVASARLGDAVERVLRAEKVRNALVSVTLMTPRQMAALNREHLGHSGPTDIITFGFRDPAGAVIGDVYICPAVAQENAKAFGVPLREELLRLAVHGALHVLGYEHPEGEARTRSPMWKRQERLLRQVLAA</sequence>
<dbReference type="Proteomes" id="UP001229955">
    <property type="component" value="Chromosome"/>
</dbReference>
<keyword evidence="5 7" id="KW-0378">Hydrolase</keyword>
<dbReference type="SUPFAM" id="SSF55486">
    <property type="entry name" value="Metalloproteases ('zincins'), catalytic domain"/>
    <property type="match status" value="1"/>
</dbReference>
<reference evidence="9" key="1">
    <citation type="submission" date="2023-07" db="EMBL/GenBank/DDBJ databases">
        <authorList>
            <person name="Haufschild T."/>
            <person name="Kallscheuer N."/>
            <person name="Hammer J."/>
            <person name="Kohn T."/>
            <person name="Kabuu M."/>
            <person name="Jogler M."/>
            <person name="Wohfarth N."/>
            <person name="Heuer A."/>
            <person name="Rohde M."/>
            <person name="van Teeseling M.C.F."/>
            <person name="Jogler C."/>
        </authorList>
    </citation>
    <scope>NUCLEOTIDE SEQUENCE</scope>
    <source>
        <strain evidence="8">Strain 138</strain>
        <strain evidence="9">Strain 318</strain>
    </source>
</reference>
<evidence type="ECO:0000256" key="6">
    <source>
        <dbReference type="ARBA" id="ARBA00022833"/>
    </source>
</evidence>
<dbReference type="PANTHER" id="PTHR46986:SF1">
    <property type="entry name" value="ENDORIBONUCLEASE YBEY, CHLOROPLASTIC"/>
    <property type="match status" value="1"/>
</dbReference>
<protein>
    <recommendedName>
        <fullName evidence="7">Endoribonuclease YbeY</fullName>
        <ecNumber evidence="7">3.1.-.-</ecNumber>
    </recommendedName>
</protein>
<accession>A0AA49JUT5</accession>
<dbReference type="GO" id="GO:0005737">
    <property type="term" value="C:cytoplasm"/>
    <property type="evidence" value="ECO:0007669"/>
    <property type="project" value="UniProtKB-SubCell"/>
</dbReference>
<dbReference type="GO" id="GO:0008270">
    <property type="term" value="F:zinc ion binding"/>
    <property type="evidence" value="ECO:0007669"/>
    <property type="project" value="UniProtKB-UniRule"/>
</dbReference>
<evidence type="ECO:0000313" key="10">
    <source>
        <dbReference type="Proteomes" id="UP001229955"/>
    </source>
</evidence>
<dbReference type="AlphaFoldDB" id="A0AA49K041"/>
<dbReference type="PANTHER" id="PTHR46986">
    <property type="entry name" value="ENDORIBONUCLEASE YBEY, CHLOROPLASTIC"/>
    <property type="match status" value="1"/>
</dbReference>
<dbReference type="HAMAP" id="MF_00009">
    <property type="entry name" value="Endoribonucl_YbeY"/>
    <property type="match status" value="1"/>
</dbReference>
<dbReference type="EMBL" id="CP130613">
    <property type="protein sequence ID" value="WKW15211.1"/>
    <property type="molecule type" value="Genomic_DNA"/>
</dbReference>
<evidence type="ECO:0000256" key="4">
    <source>
        <dbReference type="ARBA" id="ARBA00022759"/>
    </source>
</evidence>
<evidence type="ECO:0000256" key="2">
    <source>
        <dbReference type="ARBA" id="ARBA00022722"/>
    </source>
</evidence>
<name>A0AA49K041_9BACT</name>
<keyword evidence="10" id="KW-1185">Reference proteome</keyword>
<dbReference type="Pfam" id="PF02130">
    <property type="entry name" value="YbeY"/>
    <property type="match status" value="1"/>
</dbReference>
<keyword evidence="7" id="KW-0698">rRNA processing</keyword>
<feature type="binding site" evidence="7">
    <location>
        <position position="118"/>
    </location>
    <ligand>
        <name>Zn(2+)</name>
        <dbReference type="ChEBI" id="CHEBI:29105"/>
        <note>catalytic</note>
    </ligand>
</feature>